<keyword evidence="10" id="KW-1185">Reference proteome</keyword>
<feature type="transmembrane region" description="Helical" evidence="7">
    <location>
        <begin position="69"/>
        <end position="87"/>
    </location>
</feature>
<feature type="transmembrane region" description="Helical" evidence="7">
    <location>
        <begin position="152"/>
        <end position="177"/>
    </location>
</feature>
<evidence type="ECO:0000256" key="7">
    <source>
        <dbReference type="SAM" id="Phobius"/>
    </source>
</evidence>
<evidence type="ECO:0000256" key="6">
    <source>
        <dbReference type="ARBA" id="ARBA00023136"/>
    </source>
</evidence>
<evidence type="ECO:0000256" key="2">
    <source>
        <dbReference type="ARBA" id="ARBA00006143"/>
    </source>
</evidence>
<keyword evidence="5 7" id="KW-1133">Transmembrane helix</keyword>
<reference evidence="9 10" key="1">
    <citation type="journal article" date="2015" name="Antonie Van Leeuwenhoek">
        <title>Pseudooceanicola atlanticus gen. nov. sp. nov., isolated from surface seawater of the Atlantic Ocean and reclassification of Oceanicola batsensis, Oceanicola marinus, Oceanicola nitratireducens, Oceanicola nanhaiensis, Oceanicola antarcticus and Oceanicola flagellatus, as Pseudooceanicola batsensis comb. nov., Pseudooceanicola marinus comb. nov., Pseudooceanicola nitratireducens comb. nov., Pseudooceanicola nanhaiensis comb. nov., Pseudooceanicola antarcticus comb. nov., and Pseudooceanicola flagellatus comb. nov.</title>
        <authorList>
            <person name="Lai Q."/>
            <person name="Li G."/>
            <person name="Liu X."/>
            <person name="Du Y."/>
            <person name="Sun F."/>
            <person name="Shao Z."/>
        </authorList>
    </citation>
    <scope>NUCLEOTIDE SEQUENCE [LARGE SCALE GENOMIC DNA]</scope>
    <source>
        <strain evidence="9 10">22II-s11g</strain>
    </source>
</reference>
<feature type="domain" description="Cytochrome C biogenesis protein transmembrane" evidence="8">
    <location>
        <begin position="7"/>
        <end position="194"/>
    </location>
</feature>
<dbReference type="EMBL" id="AQQX01000001">
    <property type="protein sequence ID" value="KGM50216.1"/>
    <property type="molecule type" value="Genomic_DNA"/>
</dbReference>
<proteinExistence type="inferred from homology"/>
<keyword evidence="4" id="KW-0201">Cytochrome c-type biogenesis</keyword>
<comment type="subcellular location">
    <subcellularLocation>
        <location evidence="1">Membrane</location>
        <topology evidence="1">Multi-pass membrane protein</topology>
    </subcellularLocation>
</comment>
<dbReference type="Pfam" id="PF02683">
    <property type="entry name" value="DsbD_TM"/>
    <property type="match status" value="1"/>
</dbReference>
<dbReference type="eggNOG" id="COG0785">
    <property type="taxonomic scope" value="Bacteria"/>
</dbReference>
<evidence type="ECO:0000256" key="3">
    <source>
        <dbReference type="ARBA" id="ARBA00022692"/>
    </source>
</evidence>
<dbReference type="PANTHER" id="PTHR31272">
    <property type="entry name" value="CYTOCHROME C-TYPE BIOGENESIS PROTEIN HI_1454-RELATED"/>
    <property type="match status" value="1"/>
</dbReference>
<comment type="similarity">
    <text evidence="2">Belongs to the DsbD family.</text>
</comment>
<feature type="transmembrane region" description="Helical" evidence="7">
    <location>
        <begin position="39"/>
        <end position="63"/>
    </location>
</feature>
<evidence type="ECO:0000313" key="9">
    <source>
        <dbReference type="EMBL" id="KGM50216.1"/>
    </source>
</evidence>
<evidence type="ECO:0000256" key="4">
    <source>
        <dbReference type="ARBA" id="ARBA00022748"/>
    </source>
</evidence>
<gene>
    <name evidence="9" type="ORF">ATO9_01560</name>
</gene>
<accession>A0A0A0EGW3</accession>
<sequence length="237" mass="23981">MDLILGYLAGLLTLINPCVLPVLPIVLGSSLQASPRGPLAIAAGLSVSFVVLGVVVAGFGYALGLDAQVIAQAGAVLMIGFGLVLLVPRFSAAFSTATAGIATGADARVGRIEAEGARGQFLGGLLLGAVWSPCVGPTLGGAISLASQGESLGWATAIMISFALGVSTIVLAVGYGARALLQRNQALMRRIAEVSRPVLGAVFVLVGCAILLGVQHMIEGWALQVLPAWLIDLSVSL</sequence>
<dbReference type="PANTHER" id="PTHR31272:SF9">
    <property type="entry name" value="BLL1027 PROTEIN"/>
    <property type="match status" value="1"/>
</dbReference>
<dbReference type="OrthoDB" id="9811352at2"/>
<dbReference type="InterPro" id="IPR051790">
    <property type="entry name" value="Cytochrome_c-biogenesis_DsbD"/>
</dbReference>
<evidence type="ECO:0000256" key="1">
    <source>
        <dbReference type="ARBA" id="ARBA00004141"/>
    </source>
</evidence>
<feature type="transmembrane region" description="Helical" evidence="7">
    <location>
        <begin position="198"/>
        <end position="218"/>
    </location>
</feature>
<dbReference type="GO" id="GO:0016020">
    <property type="term" value="C:membrane"/>
    <property type="evidence" value="ECO:0007669"/>
    <property type="project" value="UniProtKB-SubCell"/>
</dbReference>
<keyword evidence="3 7" id="KW-0812">Transmembrane</keyword>
<dbReference type="RefSeq" id="WP_043744118.1">
    <property type="nucleotide sequence ID" value="NZ_AQQX01000001.1"/>
</dbReference>
<dbReference type="InterPro" id="IPR003834">
    <property type="entry name" value="Cyt_c_assmbl_TM_dom"/>
</dbReference>
<comment type="caution">
    <text evidence="9">The sequence shown here is derived from an EMBL/GenBank/DDBJ whole genome shotgun (WGS) entry which is preliminary data.</text>
</comment>
<dbReference type="Proteomes" id="UP000030004">
    <property type="component" value="Unassembled WGS sequence"/>
</dbReference>
<feature type="transmembrane region" description="Helical" evidence="7">
    <location>
        <begin position="121"/>
        <end position="146"/>
    </location>
</feature>
<organism evidence="9 10">
    <name type="scientific">Pseudooceanicola atlanticus</name>
    <dbReference type="NCBI Taxonomy" id="1461694"/>
    <lineage>
        <taxon>Bacteria</taxon>
        <taxon>Pseudomonadati</taxon>
        <taxon>Pseudomonadota</taxon>
        <taxon>Alphaproteobacteria</taxon>
        <taxon>Rhodobacterales</taxon>
        <taxon>Paracoccaceae</taxon>
        <taxon>Pseudooceanicola</taxon>
    </lineage>
</organism>
<name>A0A0A0EGW3_9RHOB</name>
<keyword evidence="6 7" id="KW-0472">Membrane</keyword>
<evidence type="ECO:0000313" key="10">
    <source>
        <dbReference type="Proteomes" id="UP000030004"/>
    </source>
</evidence>
<dbReference type="AlphaFoldDB" id="A0A0A0EGW3"/>
<dbReference type="GO" id="GO:0017004">
    <property type="term" value="P:cytochrome complex assembly"/>
    <property type="evidence" value="ECO:0007669"/>
    <property type="project" value="UniProtKB-KW"/>
</dbReference>
<dbReference type="STRING" id="1461694.ATO9_01560"/>
<feature type="transmembrane region" description="Helical" evidence="7">
    <location>
        <begin position="6"/>
        <end position="27"/>
    </location>
</feature>
<protein>
    <submittedName>
        <fullName evidence="9">Cytochrome C biosynthesis protein</fullName>
    </submittedName>
</protein>
<evidence type="ECO:0000256" key="5">
    <source>
        <dbReference type="ARBA" id="ARBA00022989"/>
    </source>
</evidence>
<evidence type="ECO:0000259" key="8">
    <source>
        <dbReference type="Pfam" id="PF02683"/>
    </source>
</evidence>